<dbReference type="RefSeq" id="WP_078814143.1">
    <property type="nucleotide sequence ID" value="NZ_FUYE01000009.1"/>
</dbReference>
<feature type="domain" description="RNA polymerase sigma factor 70 region 4 type 2" evidence="7">
    <location>
        <begin position="115"/>
        <end position="166"/>
    </location>
</feature>
<evidence type="ECO:0000256" key="1">
    <source>
        <dbReference type="ARBA" id="ARBA00010641"/>
    </source>
</evidence>
<name>A0A1T4YE06_9BACT</name>
<dbReference type="Gene3D" id="1.10.10.10">
    <property type="entry name" value="Winged helix-like DNA-binding domain superfamily/Winged helix DNA-binding domain"/>
    <property type="match status" value="1"/>
</dbReference>
<dbReference type="PANTHER" id="PTHR43133">
    <property type="entry name" value="RNA POLYMERASE ECF-TYPE SIGMA FACTO"/>
    <property type="match status" value="1"/>
</dbReference>
<dbReference type="InterPro" id="IPR039425">
    <property type="entry name" value="RNA_pol_sigma-70-like"/>
</dbReference>
<proteinExistence type="inferred from homology"/>
<evidence type="ECO:0000256" key="3">
    <source>
        <dbReference type="ARBA" id="ARBA00023082"/>
    </source>
</evidence>
<keyword evidence="3" id="KW-0731">Sigma factor</keyword>
<organism evidence="8 9">
    <name type="scientific">Prosthecobacter debontii</name>
    <dbReference type="NCBI Taxonomy" id="48467"/>
    <lineage>
        <taxon>Bacteria</taxon>
        <taxon>Pseudomonadati</taxon>
        <taxon>Verrucomicrobiota</taxon>
        <taxon>Verrucomicrobiia</taxon>
        <taxon>Verrucomicrobiales</taxon>
        <taxon>Verrucomicrobiaceae</taxon>
        <taxon>Prosthecobacter</taxon>
    </lineage>
</organism>
<dbReference type="CDD" id="cd06171">
    <property type="entry name" value="Sigma70_r4"/>
    <property type="match status" value="1"/>
</dbReference>
<evidence type="ECO:0000256" key="5">
    <source>
        <dbReference type="ARBA" id="ARBA00023163"/>
    </source>
</evidence>
<reference evidence="9" key="1">
    <citation type="submission" date="2017-02" db="EMBL/GenBank/DDBJ databases">
        <authorList>
            <person name="Varghese N."/>
            <person name="Submissions S."/>
        </authorList>
    </citation>
    <scope>NUCLEOTIDE SEQUENCE [LARGE SCALE GENOMIC DNA]</scope>
    <source>
        <strain evidence="9">ATCC 700200</strain>
    </source>
</reference>
<protein>
    <submittedName>
        <fullName evidence="8">RNA polymerase sigma-70 factor, ECF subfamily</fullName>
    </submittedName>
</protein>
<dbReference type="InterPro" id="IPR014284">
    <property type="entry name" value="RNA_pol_sigma-70_dom"/>
</dbReference>
<dbReference type="Pfam" id="PF04542">
    <property type="entry name" value="Sigma70_r2"/>
    <property type="match status" value="1"/>
</dbReference>
<dbReference type="STRING" id="48467.SAMN02745166_02968"/>
<evidence type="ECO:0000259" key="7">
    <source>
        <dbReference type="Pfam" id="PF08281"/>
    </source>
</evidence>
<dbReference type="InterPro" id="IPR007627">
    <property type="entry name" value="RNA_pol_sigma70_r2"/>
</dbReference>
<dbReference type="NCBIfam" id="TIGR02937">
    <property type="entry name" value="sigma70-ECF"/>
    <property type="match status" value="1"/>
</dbReference>
<keyword evidence="4" id="KW-0238">DNA-binding</keyword>
<evidence type="ECO:0000313" key="8">
    <source>
        <dbReference type="EMBL" id="SKA99551.1"/>
    </source>
</evidence>
<keyword evidence="5" id="KW-0804">Transcription</keyword>
<sequence length="201" mass="22818">METEPTVCMHTAAQAWKYCFDQVAPKLLLYAIQLCPSRADAEDVVQMAFVRWWRRFPEGNPEHIPLLYAAVRTIALDQRRSDTRRARREAASEVSLPMGDAPVFDPPPEQRETAQIVQEALKTLPEDQREVVTLKLWGGLTFAEIATTLDESINTVSGRYRYALQTLQKRLAPRREELVLEPAPPAVTNVFPFSKPQEALS</sequence>
<dbReference type="GO" id="GO:0016987">
    <property type="term" value="F:sigma factor activity"/>
    <property type="evidence" value="ECO:0007669"/>
    <property type="project" value="UniProtKB-KW"/>
</dbReference>
<dbReference type="SUPFAM" id="SSF88946">
    <property type="entry name" value="Sigma2 domain of RNA polymerase sigma factors"/>
    <property type="match status" value="1"/>
</dbReference>
<evidence type="ECO:0000256" key="4">
    <source>
        <dbReference type="ARBA" id="ARBA00023125"/>
    </source>
</evidence>
<dbReference type="OrthoDB" id="196856at2"/>
<dbReference type="InterPro" id="IPR013324">
    <property type="entry name" value="RNA_pol_sigma_r3/r4-like"/>
</dbReference>
<dbReference type="EMBL" id="FUYE01000009">
    <property type="protein sequence ID" value="SKA99551.1"/>
    <property type="molecule type" value="Genomic_DNA"/>
</dbReference>
<gene>
    <name evidence="8" type="ORF">SAMN02745166_02968</name>
</gene>
<comment type="similarity">
    <text evidence="1">Belongs to the sigma-70 factor family. ECF subfamily.</text>
</comment>
<evidence type="ECO:0000313" key="9">
    <source>
        <dbReference type="Proteomes" id="UP000190774"/>
    </source>
</evidence>
<dbReference type="AlphaFoldDB" id="A0A1T4YE06"/>
<dbReference type="Proteomes" id="UP000190774">
    <property type="component" value="Unassembled WGS sequence"/>
</dbReference>
<dbReference type="InterPro" id="IPR036388">
    <property type="entry name" value="WH-like_DNA-bd_sf"/>
</dbReference>
<evidence type="ECO:0000256" key="2">
    <source>
        <dbReference type="ARBA" id="ARBA00023015"/>
    </source>
</evidence>
<dbReference type="Pfam" id="PF08281">
    <property type="entry name" value="Sigma70_r4_2"/>
    <property type="match status" value="1"/>
</dbReference>
<dbReference type="GO" id="GO:0006352">
    <property type="term" value="P:DNA-templated transcription initiation"/>
    <property type="evidence" value="ECO:0007669"/>
    <property type="project" value="InterPro"/>
</dbReference>
<feature type="domain" description="RNA polymerase sigma-70 region 2" evidence="6">
    <location>
        <begin position="20"/>
        <end position="83"/>
    </location>
</feature>
<keyword evidence="2" id="KW-0805">Transcription regulation</keyword>
<dbReference type="InterPro" id="IPR013325">
    <property type="entry name" value="RNA_pol_sigma_r2"/>
</dbReference>
<dbReference type="Gene3D" id="1.10.1740.10">
    <property type="match status" value="1"/>
</dbReference>
<dbReference type="PANTHER" id="PTHR43133:SF8">
    <property type="entry name" value="RNA POLYMERASE SIGMA FACTOR HI_1459-RELATED"/>
    <property type="match status" value="1"/>
</dbReference>
<keyword evidence="9" id="KW-1185">Reference proteome</keyword>
<dbReference type="InterPro" id="IPR013249">
    <property type="entry name" value="RNA_pol_sigma70_r4_t2"/>
</dbReference>
<accession>A0A1T4YE06</accession>
<evidence type="ECO:0000259" key="6">
    <source>
        <dbReference type="Pfam" id="PF04542"/>
    </source>
</evidence>
<dbReference type="SUPFAM" id="SSF88659">
    <property type="entry name" value="Sigma3 and sigma4 domains of RNA polymerase sigma factors"/>
    <property type="match status" value="1"/>
</dbReference>
<dbReference type="GO" id="GO:0003677">
    <property type="term" value="F:DNA binding"/>
    <property type="evidence" value="ECO:0007669"/>
    <property type="project" value="UniProtKB-KW"/>
</dbReference>